<keyword evidence="1 4" id="KW-0808">Transferase</keyword>
<reference evidence="5" key="1">
    <citation type="journal article" date="2019" name="Int. J. Syst. Evol. Microbiol.">
        <title>The Global Catalogue of Microorganisms (GCM) 10K type strain sequencing project: providing services to taxonomists for standard genome sequencing and annotation.</title>
        <authorList>
            <consortium name="The Broad Institute Genomics Platform"/>
            <consortium name="The Broad Institute Genome Sequencing Center for Infectious Disease"/>
            <person name="Wu L."/>
            <person name="Ma J."/>
        </authorList>
    </citation>
    <scope>NUCLEOTIDE SEQUENCE [LARGE SCALE GENOMIC DNA]</scope>
    <source>
        <strain evidence="5">CGMCC 4.7093</strain>
    </source>
</reference>
<dbReference type="EC" id="2.3.1.-" evidence="4"/>
<dbReference type="Proteomes" id="UP001595947">
    <property type="component" value="Unassembled WGS sequence"/>
</dbReference>
<dbReference type="GO" id="GO:0016746">
    <property type="term" value="F:acyltransferase activity"/>
    <property type="evidence" value="ECO:0007669"/>
    <property type="project" value="UniProtKB-KW"/>
</dbReference>
<gene>
    <name evidence="4" type="ORF">ACFPBZ_18200</name>
</gene>
<dbReference type="Pfam" id="PF00583">
    <property type="entry name" value="Acetyltransf_1"/>
    <property type="match status" value="1"/>
</dbReference>
<protein>
    <submittedName>
        <fullName evidence="4">GNAT family N-acetyltransferase</fullName>
        <ecNumber evidence="4">2.3.1.-</ecNumber>
    </submittedName>
</protein>
<dbReference type="InterPro" id="IPR000182">
    <property type="entry name" value="GNAT_dom"/>
</dbReference>
<dbReference type="InterPro" id="IPR050832">
    <property type="entry name" value="Bact_Acetyltransf"/>
</dbReference>
<keyword evidence="2 4" id="KW-0012">Acyltransferase</keyword>
<accession>A0ABV9YMP0</accession>
<proteinExistence type="predicted"/>
<feature type="domain" description="N-acetyltransferase" evidence="3">
    <location>
        <begin position="8"/>
        <end position="165"/>
    </location>
</feature>
<dbReference type="RefSeq" id="WP_378037509.1">
    <property type="nucleotide sequence ID" value="NZ_JBHSIV010000020.1"/>
</dbReference>
<dbReference type="PANTHER" id="PTHR43877">
    <property type="entry name" value="AMINOALKYLPHOSPHONATE N-ACETYLTRANSFERASE-RELATED-RELATED"/>
    <property type="match status" value="1"/>
</dbReference>
<organism evidence="4 5">
    <name type="scientific">Actinomycetospora atypica</name>
    <dbReference type="NCBI Taxonomy" id="1290095"/>
    <lineage>
        <taxon>Bacteria</taxon>
        <taxon>Bacillati</taxon>
        <taxon>Actinomycetota</taxon>
        <taxon>Actinomycetes</taxon>
        <taxon>Pseudonocardiales</taxon>
        <taxon>Pseudonocardiaceae</taxon>
        <taxon>Actinomycetospora</taxon>
    </lineage>
</organism>
<evidence type="ECO:0000259" key="3">
    <source>
        <dbReference type="PROSITE" id="PS51186"/>
    </source>
</evidence>
<evidence type="ECO:0000256" key="1">
    <source>
        <dbReference type="ARBA" id="ARBA00022679"/>
    </source>
</evidence>
<keyword evidence="5" id="KW-1185">Reference proteome</keyword>
<dbReference type="EMBL" id="JBHSIV010000020">
    <property type="protein sequence ID" value="MFC5064160.1"/>
    <property type="molecule type" value="Genomic_DNA"/>
</dbReference>
<dbReference type="PROSITE" id="PS51186">
    <property type="entry name" value="GNAT"/>
    <property type="match status" value="1"/>
</dbReference>
<evidence type="ECO:0000313" key="5">
    <source>
        <dbReference type="Proteomes" id="UP001595947"/>
    </source>
</evidence>
<evidence type="ECO:0000313" key="4">
    <source>
        <dbReference type="EMBL" id="MFC5064160.1"/>
    </source>
</evidence>
<dbReference type="InterPro" id="IPR016181">
    <property type="entry name" value="Acyl_CoA_acyltransferase"/>
</dbReference>
<comment type="caution">
    <text evidence="4">The sequence shown here is derived from an EMBL/GenBank/DDBJ whole genome shotgun (WGS) entry which is preliminary data.</text>
</comment>
<dbReference type="SUPFAM" id="SSF55729">
    <property type="entry name" value="Acyl-CoA N-acyltransferases (Nat)"/>
    <property type="match status" value="1"/>
</dbReference>
<dbReference type="Gene3D" id="3.40.630.30">
    <property type="match status" value="1"/>
</dbReference>
<name>A0ABV9YMP0_9PSEU</name>
<sequence length="174" mass="17826">MTLPPPVVALRRLDVGDRSEVDAVVAAAVAGALPREVMPPDDGPHPDDWTLLRERAYARFLRGRPATETSYLVVEGAAVVGVARLRRDGAGAETGVWLSRGARGRGIGTAVLGLLAQRAAQDGADRLVADTTADNAAALGALRRHGAALSGDADAVAAVIGLGGPEPRDPGSSR</sequence>
<evidence type="ECO:0000256" key="2">
    <source>
        <dbReference type="ARBA" id="ARBA00023315"/>
    </source>
</evidence>